<dbReference type="CDD" id="cd00158">
    <property type="entry name" value="RHOD"/>
    <property type="match status" value="1"/>
</dbReference>
<reference evidence="2 3" key="1">
    <citation type="submission" date="2011-11" db="EMBL/GenBank/DDBJ databases">
        <title>Improved High-Quality Draft sequence of Beggiatoa alba B18lD.</title>
        <authorList>
            <consortium name="US DOE Joint Genome Institute"/>
            <person name="Lucas S."/>
            <person name="Han J."/>
            <person name="Lapidus A."/>
            <person name="Cheng J.-F."/>
            <person name="Goodwin L."/>
            <person name="Pitluck S."/>
            <person name="Peters L."/>
            <person name="Mikhailova N."/>
            <person name="Held B."/>
            <person name="Detter J.C."/>
            <person name="Han C."/>
            <person name="Tapia R."/>
            <person name="Land M."/>
            <person name="Hauser L."/>
            <person name="Kyrpides N."/>
            <person name="Ivanova N."/>
            <person name="Pagani I."/>
            <person name="Samuel K."/>
            <person name="Teske A."/>
            <person name="Mueller J."/>
            <person name="Woyke T."/>
        </authorList>
    </citation>
    <scope>NUCLEOTIDE SEQUENCE [LARGE SCALE GENOMIC DNA]</scope>
    <source>
        <strain evidence="2 3">B18LD</strain>
    </source>
</reference>
<dbReference type="InterPro" id="IPR001763">
    <property type="entry name" value="Rhodanese-like_dom"/>
</dbReference>
<proteinExistence type="predicted"/>
<dbReference type="Proteomes" id="UP000005744">
    <property type="component" value="Unassembled WGS sequence"/>
</dbReference>
<evidence type="ECO:0000313" key="2">
    <source>
        <dbReference type="EMBL" id="EIJ41263.1"/>
    </source>
</evidence>
<sequence length="157" mass="17733">MDNYRAPTPQALAGATTINTTELIHLLQQEPALLIDVLAITYREESALLEGAWLLSEPRANLPHSLWLPNVGYGHLSPPMQHYFSDNLARATKGNKNYPLVFYCIIDCWMSWNAGKRALEMGYTRVYWYPEGTDGWKEAGQALENATPIPLILQEDN</sequence>
<dbReference type="eggNOG" id="COG0607">
    <property type="taxonomic scope" value="Bacteria"/>
</dbReference>
<accession>I3CCC0</accession>
<feature type="domain" description="Rhodanese" evidence="1">
    <location>
        <begin position="99"/>
        <end position="145"/>
    </location>
</feature>
<dbReference type="SUPFAM" id="SSF52821">
    <property type="entry name" value="Rhodanese/Cell cycle control phosphatase"/>
    <property type="match status" value="1"/>
</dbReference>
<dbReference type="InterPro" id="IPR022376">
    <property type="entry name" value="PQQ_CXXCW"/>
</dbReference>
<dbReference type="STRING" id="395493.BegalDRAFT_0343"/>
<dbReference type="OrthoDB" id="176845at2"/>
<evidence type="ECO:0000259" key="1">
    <source>
        <dbReference type="PROSITE" id="PS50206"/>
    </source>
</evidence>
<gene>
    <name evidence="2" type="ORF">BegalDRAFT_0343</name>
</gene>
<dbReference type="Gene3D" id="3.40.250.10">
    <property type="entry name" value="Rhodanese-like domain"/>
    <property type="match status" value="1"/>
</dbReference>
<protein>
    <submittedName>
        <fullName evidence="2">PQQ-dependent catabolism-associated CXXCW motif protein</fullName>
    </submittedName>
</protein>
<dbReference type="AlphaFoldDB" id="I3CCC0"/>
<dbReference type="Pfam" id="PF00581">
    <property type="entry name" value="Rhodanese"/>
    <property type="match status" value="1"/>
</dbReference>
<dbReference type="EMBL" id="JH600070">
    <property type="protein sequence ID" value="EIJ41263.1"/>
    <property type="molecule type" value="Genomic_DNA"/>
</dbReference>
<evidence type="ECO:0000313" key="3">
    <source>
        <dbReference type="Proteomes" id="UP000005744"/>
    </source>
</evidence>
<dbReference type="NCBIfam" id="TIGR03865">
    <property type="entry name" value="PQQ_CXXCW"/>
    <property type="match status" value="1"/>
</dbReference>
<dbReference type="HOGENOM" id="CLU_094703_0_0_6"/>
<dbReference type="PROSITE" id="PS50206">
    <property type="entry name" value="RHODANESE_3"/>
    <property type="match status" value="1"/>
</dbReference>
<keyword evidence="3" id="KW-1185">Reference proteome</keyword>
<organism evidence="2 3">
    <name type="scientific">Beggiatoa alba B18LD</name>
    <dbReference type="NCBI Taxonomy" id="395493"/>
    <lineage>
        <taxon>Bacteria</taxon>
        <taxon>Pseudomonadati</taxon>
        <taxon>Pseudomonadota</taxon>
        <taxon>Gammaproteobacteria</taxon>
        <taxon>Thiotrichales</taxon>
        <taxon>Thiotrichaceae</taxon>
        <taxon>Beggiatoa</taxon>
    </lineage>
</organism>
<dbReference type="InterPro" id="IPR036873">
    <property type="entry name" value="Rhodanese-like_dom_sf"/>
</dbReference>
<name>I3CCC0_9GAMM</name>